<protein>
    <submittedName>
        <fullName evidence="2">Quercetin 2,3-dioxygenase</fullName>
    </submittedName>
</protein>
<dbReference type="RefSeq" id="WP_107544716.1">
    <property type="nucleotide sequence ID" value="NZ_PZFQ01000001.1"/>
</dbReference>
<dbReference type="AlphaFoldDB" id="A0A9Q6MW15"/>
<evidence type="ECO:0000313" key="2">
    <source>
        <dbReference type="EMBL" id="PTI77740.1"/>
    </source>
</evidence>
<dbReference type="EMBL" id="PZFQ01000001">
    <property type="protein sequence ID" value="PTI77740.1"/>
    <property type="molecule type" value="Genomic_DNA"/>
</dbReference>
<dbReference type="Proteomes" id="UP000241960">
    <property type="component" value="Unassembled WGS sequence"/>
</dbReference>
<dbReference type="InterPro" id="IPR014710">
    <property type="entry name" value="RmlC-like_jellyroll"/>
</dbReference>
<reference evidence="2 3" key="1">
    <citation type="journal article" date="2016" name="Front. Microbiol.">
        <title>Comprehensive Phylogenetic Analysis of Bovine Non-aureus Staphylococci Species Based on Whole-Genome Sequencing.</title>
        <authorList>
            <person name="Naushad S."/>
            <person name="Barkema H.W."/>
            <person name="Luby C."/>
            <person name="Condas L.A."/>
            <person name="Nobrega D.B."/>
            <person name="Carson D.A."/>
            <person name="De Buck J."/>
        </authorList>
    </citation>
    <scope>NUCLEOTIDE SEQUENCE [LARGE SCALE GENOMIC DNA]</scope>
    <source>
        <strain evidence="2 3">SNUC 1231</strain>
    </source>
</reference>
<accession>A0A9Q6MW15</accession>
<evidence type="ECO:0000313" key="3">
    <source>
        <dbReference type="Proteomes" id="UP000241960"/>
    </source>
</evidence>
<dbReference type="SUPFAM" id="SSF51182">
    <property type="entry name" value="RmlC-like cupins"/>
    <property type="match status" value="1"/>
</dbReference>
<gene>
    <name evidence="2" type="ORF">BU058_00595</name>
</gene>
<evidence type="ECO:0000259" key="1">
    <source>
        <dbReference type="Pfam" id="PF07883"/>
    </source>
</evidence>
<sequence>MDILRNELPTTKIPYIIENGSGEHFIWNRQVFTFLSTNKSTGNMFEVVTITGGKNECFPAHLHEKMYESILVTEGVLNIHIENKTLTLNRGDYVLIPPGLSHGYSMQAHRTKILTYTIDGNITEMYQFIGQQYSHPKQPAYINQAETLAKLDLETQFDIKFTDKNTTDSKILYWPSGEGDNVLTGDQLHSLITTQKDTEDNYIVVSTEGPIGNAIVSHYHEKHTETFYCFDGKVTMWVGEQSQKIVLYPGDFLHAPAGTIHSYRFDAHYSKMIGLLVPGLFEPFFRTLGEPYDFTTFPNEPQPLNFEKVIANIDTLDLKFVSHD</sequence>
<dbReference type="InterPro" id="IPR053146">
    <property type="entry name" value="QDO-like"/>
</dbReference>
<comment type="caution">
    <text evidence="2">The sequence shown here is derived from an EMBL/GenBank/DDBJ whole genome shotgun (WGS) entry which is preliminary data.</text>
</comment>
<feature type="domain" description="Cupin type-2" evidence="1">
    <location>
        <begin position="214"/>
        <end position="265"/>
    </location>
</feature>
<proteinExistence type="predicted"/>
<organism evidence="2 3">
    <name type="scientific">Staphylococcus succinus</name>
    <dbReference type="NCBI Taxonomy" id="61015"/>
    <lineage>
        <taxon>Bacteria</taxon>
        <taxon>Bacillati</taxon>
        <taxon>Bacillota</taxon>
        <taxon>Bacilli</taxon>
        <taxon>Bacillales</taxon>
        <taxon>Staphylococcaceae</taxon>
        <taxon>Staphylococcus</taxon>
    </lineage>
</organism>
<feature type="domain" description="Cupin type-2" evidence="1">
    <location>
        <begin position="58"/>
        <end position="105"/>
    </location>
</feature>
<dbReference type="PANTHER" id="PTHR36440">
    <property type="entry name" value="PUTATIVE (AFU_ORTHOLOGUE AFUA_8G07350)-RELATED"/>
    <property type="match status" value="1"/>
</dbReference>
<name>A0A9Q6MW15_9STAP</name>
<dbReference type="CDD" id="cd02215">
    <property type="entry name" value="cupin_QDO_N_C"/>
    <property type="match status" value="2"/>
</dbReference>
<dbReference type="Gene3D" id="2.60.120.10">
    <property type="entry name" value="Jelly Rolls"/>
    <property type="match status" value="2"/>
</dbReference>
<dbReference type="PANTHER" id="PTHR36440:SF1">
    <property type="entry name" value="PUTATIVE (AFU_ORTHOLOGUE AFUA_8G07350)-RELATED"/>
    <property type="match status" value="1"/>
</dbReference>
<dbReference type="InterPro" id="IPR011051">
    <property type="entry name" value="RmlC_Cupin_sf"/>
</dbReference>
<dbReference type="Pfam" id="PF07883">
    <property type="entry name" value="Cupin_2"/>
    <property type="match status" value="2"/>
</dbReference>
<dbReference type="InterPro" id="IPR013096">
    <property type="entry name" value="Cupin_2"/>
</dbReference>